<dbReference type="GO" id="GO:0009062">
    <property type="term" value="P:fatty acid catabolic process"/>
    <property type="evidence" value="ECO:0007669"/>
    <property type="project" value="TreeGrafter"/>
</dbReference>
<dbReference type="GO" id="GO:0005829">
    <property type="term" value="C:cytosol"/>
    <property type="evidence" value="ECO:0007669"/>
    <property type="project" value="TreeGrafter"/>
</dbReference>
<dbReference type="GO" id="GO:0006637">
    <property type="term" value="P:acyl-CoA metabolic process"/>
    <property type="evidence" value="ECO:0007669"/>
    <property type="project" value="TreeGrafter"/>
</dbReference>
<evidence type="ECO:0000256" key="3">
    <source>
        <dbReference type="PROSITE-ProRule" id="PRU01106"/>
    </source>
</evidence>
<dbReference type="InterPro" id="IPR033120">
    <property type="entry name" value="HOTDOG_ACOT"/>
</dbReference>
<keyword evidence="2 3" id="KW-0378">Hydrolase</keyword>
<dbReference type="CDD" id="cd03442">
    <property type="entry name" value="BFIT_BACH"/>
    <property type="match status" value="1"/>
</dbReference>
<evidence type="ECO:0000256" key="1">
    <source>
        <dbReference type="ARBA" id="ARBA00010458"/>
    </source>
</evidence>
<dbReference type="EMBL" id="LT837803">
    <property type="protein sequence ID" value="SMB31521.1"/>
    <property type="molecule type" value="Genomic_DNA"/>
</dbReference>
<gene>
    <name evidence="5" type="ORF">SDENCHOL_21182</name>
</gene>
<dbReference type="Pfam" id="PF03061">
    <property type="entry name" value="4HBT"/>
    <property type="match status" value="1"/>
</dbReference>
<dbReference type="PROSITE" id="PS51770">
    <property type="entry name" value="HOTDOG_ACOT"/>
    <property type="match status" value="1"/>
</dbReference>
<evidence type="ECO:0000259" key="4">
    <source>
        <dbReference type="PROSITE" id="PS51770"/>
    </source>
</evidence>
<organism evidence="5 6">
    <name type="scientific">Sterolibacterium denitrificans</name>
    <dbReference type="NCBI Taxonomy" id="157592"/>
    <lineage>
        <taxon>Bacteria</taxon>
        <taxon>Pseudomonadati</taxon>
        <taxon>Pseudomonadota</taxon>
        <taxon>Betaproteobacteria</taxon>
        <taxon>Nitrosomonadales</taxon>
        <taxon>Sterolibacteriaceae</taxon>
        <taxon>Sterolibacterium</taxon>
    </lineage>
</organism>
<feature type="domain" description="HotDog ACOT-type" evidence="4">
    <location>
        <begin position="13"/>
        <end position="124"/>
    </location>
</feature>
<proteinExistence type="inferred from homology"/>
<comment type="similarity">
    <text evidence="1">Belongs to the acyl coenzyme A hydrolase family.</text>
</comment>
<dbReference type="GO" id="GO:0052816">
    <property type="term" value="F:long-chain fatty acyl-CoA hydrolase activity"/>
    <property type="evidence" value="ECO:0007669"/>
    <property type="project" value="TreeGrafter"/>
</dbReference>
<sequence length="133" mass="13763">MIAGQPIMTTLPATQAVEIRELVLPMLANHHGTLFAGQGLQLMAKVAFMAARSLSRLEVVMAAASGINFLSPIPIGHVLTLRGQVVRVGRSSMTVQVSGVAEKAGSAAEDVLGGTFEMVAIDADGRPAAINLS</sequence>
<dbReference type="PANTHER" id="PTHR11049">
    <property type="entry name" value="ACYL COENZYME A THIOESTER HYDROLASE"/>
    <property type="match status" value="1"/>
</dbReference>
<dbReference type="Proteomes" id="UP000242886">
    <property type="component" value="Chromosome SDENCHOL"/>
</dbReference>
<name>A0A7Z7HTJ1_9PROT</name>
<dbReference type="InterPro" id="IPR006683">
    <property type="entry name" value="Thioestr_dom"/>
</dbReference>
<dbReference type="Gene3D" id="3.10.129.10">
    <property type="entry name" value="Hotdog Thioesterase"/>
    <property type="match status" value="1"/>
</dbReference>
<dbReference type="PANTHER" id="PTHR11049:SF24">
    <property type="entry name" value="CYTOSOLIC ACYL COENZYME A THIOESTER HYDROLASE"/>
    <property type="match status" value="1"/>
</dbReference>
<evidence type="ECO:0000256" key="2">
    <source>
        <dbReference type="ARBA" id="ARBA00022801"/>
    </source>
</evidence>
<dbReference type="AlphaFoldDB" id="A0A7Z7HTJ1"/>
<reference evidence="5" key="1">
    <citation type="submission" date="2017-03" db="EMBL/GenBank/DDBJ databases">
        <authorList>
            <consortium name="AG Boll"/>
        </authorList>
    </citation>
    <scope>NUCLEOTIDE SEQUENCE [LARGE SCALE GENOMIC DNA]</scope>
    <source>
        <strain evidence="5">Chol</strain>
    </source>
</reference>
<dbReference type="SUPFAM" id="SSF54637">
    <property type="entry name" value="Thioesterase/thiol ester dehydrase-isomerase"/>
    <property type="match status" value="1"/>
</dbReference>
<evidence type="ECO:0000313" key="6">
    <source>
        <dbReference type="Proteomes" id="UP000242886"/>
    </source>
</evidence>
<dbReference type="InterPro" id="IPR040170">
    <property type="entry name" value="Cytosol_ACT"/>
</dbReference>
<dbReference type="InterPro" id="IPR029069">
    <property type="entry name" value="HotDog_dom_sf"/>
</dbReference>
<protein>
    <submittedName>
        <fullName evidence="5">Thioesterase superfamily protein</fullName>
    </submittedName>
</protein>
<evidence type="ECO:0000313" key="5">
    <source>
        <dbReference type="EMBL" id="SMB31521.1"/>
    </source>
</evidence>
<keyword evidence="6" id="KW-1185">Reference proteome</keyword>
<accession>A0A7Z7HTJ1</accession>